<dbReference type="AlphaFoldDB" id="A0A4S3IZH2"/>
<dbReference type="Proteomes" id="UP000308092">
    <property type="component" value="Unassembled WGS sequence"/>
</dbReference>
<name>A0A4S3IZH2_9EURO</name>
<accession>A0A4S3IZH2</accession>
<dbReference type="EMBL" id="SOSA01001069">
    <property type="protein sequence ID" value="THC87725.1"/>
    <property type="molecule type" value="Genomic_DNA"/>
</dbReference>
<reference evidence="2 3" key="1">
    <citation type="submission" date="2019-03" db="EMBL/GenBank/DDBJ databases">
        <title>The genome sequence of a newly discovered highly antifungal drug resistant Aspergillus species, Aspergillus tanneri NIH 1004.</title>
        <authorList>
            <person name="Mounaud S."/>
            <person name="Singh I."/>
            <person name="Joardar V."/>
            <person name="Pakala S."/>
            <person name="Pakala S."/>
            <person name="Venepally P."/>
            <person name="Hoover J."/>
            <person name="Nierman W."/>
            <person name="Chung J."/>
            <person name="Losada L."/>
        </authorList>
    </citation>
    <scope>NUCLEOTIDE SEQUENCE [LARGE SCALE GENOMIC DNA]</scope>
    <source>
        <strain evidence="2 3">NIH1004</strain>
    </source>
</reference>
<dbReference type="VEuPathDB" id="FungiDB:EYZ11_012829"/>
<sequence>MYKEESLEKRRENRKGTSKQIRELFMKNSYS</sequence>
<gene>
    <name evidence="2" type="ORF">EYZ11_012829</name>
</gene>
<feature type="region of interest" description="Disordered" evidence="1">
    <location>
        <begin position="1"/>
        <end position="31"/>
    </location>
</feature>
<evidence type="ECO:0000313" key="2">
    <source>
        <dbReference type="EMBL" id="THC87725.1"/>
    </source>
</evidence>
<comment type="caution">
    <text evidence="2">The sequence shown here is derived from an EMBL/GenBank/DDBJ whole genome shotgun (WGS) entry which is preliminary data.</text>
</comment>
<organism evidence="2 3">
    <name type="scientific">Aspergillus tanneri</name>
    <dbReference type="NCBI Taxonomy" id="1220188"/>
    <lineage>
        <taxon>Eukaryota</taxon>
        <taxon>Fungi</taxon>
        <taxon>Dikarya</taxon>
        <taxon>Ascomycota</taxon>
        <taxon>Pezizomycotina</taxon>
        <taxon>Eurotiomycetes</taxon>
        <taxon>Eurotiomycetidae</taxon>
        <taxon>Eurotiales</taxon>
        <taxon>Aspergillaceae</taxon>
        <taxon>Aspergillus</taxon>
        <taxon>Aspergillus subgen. Circumdati</taxon>
    </lineage>
</organism>
<evidence type="ECO:0000256" key="1">
    <source>
        <dbReference type="SAM" id="MobiDB-lite"/>
    </source>
</evidence>
<protein>
    <submittedName>
        <fullName evidence="2">Uncharacterized protein</fullName>
    </submittedName>
</protein>
<feature type="compositionally biased region" description="Basic and acidic residues" evidence="1">
    <location>
        <begin position="1"/>
        <end position="25"/>
    </location>
</feature>
<evidence type="ECO:0000313" key="3">
    <source>
        <dbReference type="Proteomes" id="UP000308092"/>
    </source>
</evidence>
<keyword evidence="3" id="KW-1185">Reference proteome</keyword>
<proteinExistence type="predicted"/>